<dbReference type="EMBL" id="MNBE01000366">
    <property type="protein sequence ID" value="OKP10286.1"/>
    <property type="molecule type" value="Genomic_DNA"/>
</dbReference>
<accession>A0A1Q5UCR9</accession>
<proteinExistence type="predicted"/>
<protein>
    <submittedName>
        <fullName evidence="2">Uncharacterized protein</fullName>
    </submittedName>
</protein>
<evidence type="ECO:0000313" key="2">
    <source>
        <dbReference type="EMBL" id="OKP10286.1"/>
    </source>
</evidence>
<dbReference type="AlphaFoldDB" id="A0A1Q5UCR9"/>
<gene>
    <name evidence="2" type="ORF">PENSUB_4282</name>
</gene>
<dbReference type="Proteomes" id="UP000186955">
    <property type="component" value="Unassembled WGS sequence"/>
</dbReference>
<keyword evidence="3" id="KW-1185">Reference proteome</keyword>
<feature type="region of interest" description="Disordered" evidence="1">
    <location>
        <begin position="138"/>
        <end position="166"/>
    </location>
</feature>
<organism evidence="2 3">
    <name type="scientific">Penicillium subrubescens</name>
    <dbReference type="NCBI Taxonomy" id="1316194"/>
    <lineage>
        <taxon>Eukaryota</taxon>
        <taxon>Fungi</taxon>
        <taxon>Dikarya</taxon>
        <taxon>Ascomycota</taxon>
        <taxon>Pezizomycotina</taxon>
        <taxon>Eurotiomycetes</taxon>
        <taxon>Eurotiomycetidae</taxon>
        <taxon>Eurotiales</taxon>
        <taxon>Aspergillaceae</taxon>
        <taxon>Penicillium</taxon>
    </lineage>
</organism>
<comment type="caution">
    <text evidence="2">The sequence shown here is derived from an EMBL/GenBank/DDBJ whole genome shotgun (WGS) entry which is preliminary data.</text>
</comment>
<reference evidence="2 3" key="1">
    <citation type="submission" date="2016-10" db="EMBL/GenBank/DDBJ databases">
        <title>Genome sequence of the ascomycete fungus Penicillium subrubescens.</title>
        <authorList>
            <person name="De Vries R.P."/>
            <person name="Peng M."/>
            <person name="Dilokpimol A."/>
            <person name="Hilden K."/>
            <person name="Makela M.R."/>
            <person name="Grigoriev I."/>
            <person name="Riley R."/>
            <person name="Granchi Z."/>
        </authorList>
    </citation>
    <scope>NUCLEOTIDE SEQUENCE [LARGE SCALE GENOMIC DNA]</scope>
    <source>
        <strain evidence="2 3">CBS 132785</strain>
    </source>
</reference>
<evidence type="ECO:0000313" key="3">
    <source>
        <dbReference type="Proteomes" id="UP000186955"/>
    </source>
</evidence>
<evidence type="ECO:0000256" key="1">
    <source>
        <dbReference type="SAM" id="MobiDB-lite"/>
    </source>
</evidence>
<name>A0A1Q5UCR9_9EURO</name>
<sequence length="530" mass="59484">MERGRALTKGASPAVHLGSPSILLAPSEAFSKEPDLPSLSPVYAYEQDDSPRDVRELSVDIRLRLSPFIRPSTSSSSLSNLSSTQFAALEERNSLQSPLREELASDRAQLAEGLSSQSNMAGLIPLPEDGLFLLPENDTWAESSDGLPEASSQESESETDGESIGGDRELSLAYSEQVFPSAVEWIERYMGDEPACYRCRAPGLEHGSGWSMKDMAAWIRQSGLPDILNQSISDPLPPPHDPLWKTVLTGDPSVPPLSACPPHAANHTRNIRFDIDALIAEARSLAVLRELRFSYHPKPMHNVQKSIHVLFHGKQLHQCRHIRFAEGLHDQHLWLYIAFPRLECSRETYLTKSQHALWIDQIVLPSLREVMPPTYMQHLPLTWAHGAAKMRAKHNEHRTRDVGGTDLIPYAIKEEYLSELWERMRAKLIHPSLAEFRGMFIVVQTYGTKLVWNHENFTQLRNDFCRQLSSLLNLAYLDESKTYVDIGKECLSGPSNIHCGNAVVYRTGSVLWVSNIVWLRDCTLLAVSGI</sequence>